<dbReference type="RefSeq" id="XP_030746107.1">
    <property type="nucleotide sequence ID" value="XM_030890247.1"/>
</dbReference>
<dbReference type="GO" id="GO:0051082">
    <property type="term" value="F:unfolded protein binding"/>
    <property type="evidence" value="ECO:0007669"/>
    <property type="project" value="TreeGrafter"/>
</dbReference>
<evidence type="ECO:0000256" key="6">
    <source>
        <dbReference type="ARBA" id="ARBA00030427"/>
    </source>
</evidence>
<accession>A0A6J2X4L2</accession>
<dbReference type="Gene3D" id="2.60.40.790">
    <property type="match status" value="1"/>
</dbReference>
<evidence type="ECO:0000256" key="1">
    <source>
        <dbReference type="ARBA" id="ARBA00004496"/>
    </source>
</evidence>
<protein>
    <recommendedName>
        <fullName evidence="3">Nuclear migration protein nudC</fullName>
    </recommendedName>
    <alternativeName>
        <fullName evidence="6">Nuclear distribution protein C homolog</fullName>
    </alternativeName>
</protein>
<dbReference type="FunCoup" id="A0A6J2X4L2">
    <property type="interactions" value="1089"/>
</dbReference>
<dbReference type="Pfam" id="PF04969">
    <property type="entry name" value="CS"/>
    <property type="match status" value="1"/>
</dbReference>
<dbReference type="InterPro" id="IPR007052">
    <property type="entry name" value="CS_dom"/>
</dbReference>
<dbReference type="Proteomes" id="UP000504635">
    <property type="component" value="Unplaced"/>
</dbReference>
<dbReference type="PANTHER" id="PTHR12356">
    <property type="entry name" value="NUCLEAR MOVEMENT PROTEIN NUDC"/>
    <property type="match status" value="1"/>
</dbReference>
<dbReference type="Pfam" id="PF14050">
    <property type="entry name" value="Nudc_N"/>
    <property type="match status" value="1"/>
</dbReference>
<keyword evidence="4" id="KW-0963">Cytoplasm</keyword>
<dbReference type="GO" id="GO:0006457">
    <property type="term" value="P:protein folding"/>
    <property type="evidence" value="ECO:0007669"/>
    <property type="project" value="TreeGrafter"/>
</dbReference>
<dbReference type="KEGG" id="soy:115874941"/>
<sequence>MSDTSLIVDVLTSFKAGMSEIESGNHDELLFNMLKDCKTLPKFFDSIFGFLQRRTDFYYTASHNDSYVGLPEGLAENLVKHLYNKWKPKCDDQIIFEENEIPIENEIILSNDATDNSLTEFSERSSCSLYLNSFSDCESYNGAVVNNYCWSQTISDIDVTIKLPNLFRYKDFKVKISTNHISVRLKDDILLEGELCQKCKYSNAIWSVDKGKLNIHLDKCKEIWWDRLITSENRLDITKLDCSRPFEDLPEDAQAKIEELGWNQERKRLGLPTSDDMAKQELLKKAWYAENSPFSGPFNPNEISIENADNI</sequence>
<proteinExistence type="inferred from homology"/>
<evidence type="ECO:0000313" key="9">
    <source>
        <dbReference type="RefSeq" id="XP_030746107.1"/>
    </source>
</evidence>
<organism evidence="8 9">
    <name type="scientific">Sitophilus oryzae</name>
    <name type="common">Rice weevil</name>
    <name type="synonym">Curculio oryzae</name>
    <dbReference type="NCBI Taxonomy" id="7048"/>
    <lineage>
        <taxon>Eukaryota</taxon>
        <taxon>Metazoa</taxon>
        <taxon>Ecdysozoa</taxon>
        <taxon>Arthropoda</taxon>
        <taxon>Hexapoda</taxon>
        <taxon>Insecta</taxon>
        <taxon>Pterygota</taxon>
        <taxon>Neoptera</taxon>
        <taxon>Endopterygota</taxon>
        <taxon>Coleoptera</taxon>
        <taxon>Polyphaga</taxon>
        <taxon>Cucujiformia</taxon>
        <taxon>Curculionidae</taxon>
        <taxon>Dryophthorinae</taxon>
        <taxon>Sitophilus</taxon>
    </lineage>
</organism>
<evidence type="ECO:0000313" key="8">
    <source>
        <dbReference type="Proteomes" id="UP000504635"/>
    </source>
</evidence>
<name>A0A6J2X4L2_SITOR</name>
<dbReference type="InterPro" id="IPR025934">
    <property type="entry name" value="NudC_N_dom"/>
</dbReference>
<keyword evidence="5" id="KW-0597">Phosphoprotein</keyword>
<dbReference type="AlphaFoldDB" id="A0A6J2X4L2"/>
<dbReference type="PROSITE" id="PS51203">
    <property type="entry name" value="CS"/>
    <property type="match status" value="1"/>
</dbReference>
<dbReference type="GO" id="GO:0005737">
    <property type="term" value="C:cytoplasm"/>
    <property type="evidence" value="ECO:0007669"/>
    <property type="project" value="UniProtKB-SubCell"/>
</dbReference>
<dbReference type="CDD" id="cd06467">
    <property type="entry name" value="p23_NUDC_like"/>
    <property type="match status" value="1"/>
</dbReference>
<gene>
    <name evidence="9" type="primary">LOC115874941</name>
</gene>
<dbReference type="InParanoid" id="A0A6J2X4L2"/>
<dbReference type="InterPro" id="IPR037898">
    <property type="entry name" value="NudC_fam"/>
</dbReference>
<keyword evidence="8" id="KW-1185">Reference proteome</keyword>
<dbReference type="GeneID" id="115874941"/>
<evidence type="ECO:0000256" key="3">
    <source>
        <dbReference type="ARBA" id="ARBA00017641"/>
    </source>
</evidence>
<feature type="domain" description="CS" evidence="7">
    <location>
        <begin position="143"/>
        <end position="229"/>
    </location>
</feature>
<evidence type="ECO:0000256" key="5">
    <source>
        <dbReference type="ARBA" id="ARBA00022553"/>
    </source>
</evidence>
<dbReference type="PANTHER" id="PTHR12356:SF3">
    <property type="entry name" value="NUCLEAR MIGRATION PROTEIN NUDC"/>
    <property type="match status" value="1"/>
</dbReference>
<reference evidence="9" key="1">
    <citation type="submission" date="2025-08" db="UniProtKB">
        <authorList>
            <consortium name="RefSeq"/>
        </authorList>
    </citation>
    <scope>IDENTIFICATION</scope>
    <source>
        <tissue evidence="9">Gonads</tissue>
    </source>
</reference>
<dbReference type="InterPro" id="IPR008978">
    <property type="entry name" value="HSP20-like_chaperone"/>
</dbReference>
<evidence type="ECO:0000259" key="7">
    <source>
        <dbReference type="PROSITE" id="PS51203"/>
    </source>
</evidence>
<comment type="subcellular location">
    <subcellularLocation>
        <location evidence="1">Cytoplasm</location>
    </subcellularLocation>
</comment>
<dbReference type="SUPFAM" id="SSF49764">
    <property type="entry name" value="HSP20-like chaperones"/>
    <property type="match status" value="1"/>
</dbReference>
<comment type="similarity">
    <text evidence="2">Belongs to the nudC family.</text>
</comment>
<evidence type="ECO:0000256" key="4">
    <source>
        <dbReference type="ARBA" id="ARBA00022490"/>
    </source>
</evidence>
<dbReference type="OrthoDB" id="515366at2759"/>
<evidence type="ECO:0000256" key="2">
    <source>
        <dbReference type="ARBA" id="ARBA00010513"/>
    </source>
</evidence>